<dbReference type="AlphaFoldDB" id="A0A3N4J8I5"/>
<protein>
    <submittedName>
        <fullName evidence="1">Uncharacterized protein</fullName>
    </submittedName>
</protein>
<feature type="non-terminal residue" evidence="1">
    <location>
        <position position="85"/>
    </location>
</feature>
<dbReference type="Proteomes" id="UP000276215">
    <property type="component" value="Unassembled WGS sequence"/>
</dbReference>
<accession>A0A3N4J8I5</accession>
<evidence type="ECO:0000313" key="1">
    <source>
        <dbReference type="EMBL" id="RPA94599.1"/>
    </source>
</evidence>
<name>A0A3N4J8I5_9PEZI</name>
<dbReference type="EMBL" id="ML120435">
    <property type="protein sequence ID" value="RPA94599.1"/>
    <property type="molecule type" value="Genomic_DNA"/>
</dbReference>
<organism evidence="1 2">
    <name type="scientific">Choiromyces venosus 120613-1</name>
    <dbReference type="NCBI Taxonomy" id="1336337"/>
    <lineage>
        <taxon>Eukaryota</taxon>
        <taxon>Fungi</taxon>
        <taxon>Dikarya</taxon>
        <taxon>Ascomycota</taxon>
        <taxon>Pezizomycotina</taxon>
        <taxon>Pezizomycetes</taxon>
        <taxon>Pezizales</taxon>
        <taxon>Tuberaceae</taxon>
        <taxon>Choiromyces</taxon>
    </lineage>
</organism>
<sequence length="85" mass="9497">MVPAIVYCEVQRDPDARGELAAAKRLLTAAVPTISRVQVGLYSSPQTVYGNDARSSLLGSFLRMESVVQELREETRQSREETREL</sequence>
<reference evidence="1 2" key="1">
    <citation type="journal article" date="2018" name="Nat. Ecol. Evol.">
        <title>Pezizomycetes genomes reveal the molecular basis of ectomycorrhizal truffle lifestyle.</title>
        <authorList>
            <person name="Murat C."/>
            <person name="Payen T."/>
            <person name="Noel B."/>
            <person name="Kuo A."/>
            <person name="Morin E."/>
            <person name="Chen J."/>
            <person name="Kohler A."/>
            <person name="Krizsan K."/>
            <person name="Balestrini R."/>
            <person name="Da Silva C."/>
            <person name="Montanini B."/>
            <person name="Hainaut M."/>
            <person name="Levati E."/>
            <person name="Barry K.W."/>
            <person name="Belfiori B."/>
            <person name="Cichocki N."/>
            <person name="Clum A."/>
            <person name="Dockter R.B."/>
            <person name="Fauchery L."/>
            <person name="Guy J."/>
            <person name="Iotti M."/>
            <person name="Le Tacon F."/>
            <person name="Lindquist E.A."/>
            <person name="Lipzen A."/>
            <person name="Malagnac F."/>
            <person name="Mello A."/>
            <person name="Molinier V."/>
            <person name="Miyauchi S."/>
            <person name="Poulain J."/>
            <person name="Riccioni C."/>
            <person name="Rubini A."/>
            <person name="Sitrit Y."/>
            <person name="Splivallo R."/>
            <person name="Traeger S."/>
            <person name="Wang M."/>
            <person name="Zifcakova L."/>
            <person name="Wipf D."/>
            <person name="Zambonelli A."/>
            <person name="Paolocci F."/>
            <person name="Nowrousian M."/>
            <person name="Ottonello S."/>
            <person name="Baldrian P."/>
            <person name="Spatafora J.W."/>
            <person name="Henrissat B."/>
            <person name="Nagy L.G."/>
            <person name="Aury J.M."/>
            <person name="Wincker P."/>
            <person name="Grigoriev I.V."/>
            <person name="Bonfante P."/>
            <person name="Martin F.M."/>
        </authorList>
    </citation>
    <scope>NUCLEOTIDE SEQUENCE [LARGE SCALE GENOMIC DNA]</scope>
    <source>
        <strain evidence="1 2">120613-1</strain>
    </source>
</reference>
<gene>
    <name evidence="1" type="ORF">L873DRAFT_1814147</name>
</gene>
<evidence type="ECO:0000313" key="2">
    <source>
        <dbReference type="Proteomes" id="UP000276215"/>
    </source>
</evidence>
<keyword evidence="2" id="KW-1185">Reference proteome</keyword>
<proteinExistence type="predicted"/>
<dbReference type="OrthoDB" id="5446587at2759"/>